<evidence type="ECO:0000313" key="2">
    <source>
        <dbReference type="Proteomes" id="UP000289206"/>
    </source>
</evidence>
<sequence>MTHPPTTSTESEHPLVSFRVVGTPGPQGSKKAIPISKKGPDGSRVFTGKVNMIESSTKVKPWRAQVAEQFKATGAAKINGAVSVGITFFLARPKAHYRTGKFAHLLKPTAPLYPEGKPDIDKLVRSTLDALTQSGAYHDDAKVVNLHVSKRFADHREPGAVIQLIPKAAATQAEAGPIGRLA</sequence>
<dbReference type="Proteomes" id="UP000289206">
    <property type="component" value="Segment"/>
</dbReference>
<dbReference type="Pfam" id="PF05866">
    <property type="entry name" value="RusA"/>
    <property type="match status" value="1"/>
</dbReference>
<gene>
    <name evidence="1" type="primary">52</name>
    <name evidence="1" type="ORF">SEA_SONALI_52</name>
</gene>
<accession>A0A411CQG8</accession>
<reference evidence="1 2" key="1">
    <citation type="submission" date="2019-01" db="EMBL/GenBank/DDBJ databases">
        <authorList>
            <person name="Adair T.L."/>
            <person name="Lucas L.G."/>
            <person name="Young A.M."/>
            <person name="Antrich S.C."/>
            <person name="Baird A.G."/>
            <person name="Dunn E.L."/>
            <person name="Fernandes B.I."/>
            <person name="Fraley E.G."/>
            <person name="Ghanem A.X."/>
            <person name="Gilbert M.G."/>
            <person name="Morris T.B."/>
            <person name="Nortch B.D."/>
            <person name="Overcash M.E."/>
            <person name="Pavleszek K.E."/>
            <person name="Pellegrini L.I.O."/>
            <person name="Pham L.T."/>
            <person name="Rule L.S."/>
            <person name="Schultz E.M."/>
            <person name="Smith J."/>
            <person name="Thong B.J."/>
            <person name="Turner H.A."/>
            <person name="Walker G."/>
            <person name="Whitaker Z.J."/>
            <person name="Wilsey R.N."/>
            <person name="Yanney R.L."/>
            <person name="Klyczek K."/>
            <person name="Garlena R.A."/>
            <person name="Russell D.A."/>
            <person name="Pope W.H."/>
            <person name="Jacobs-Sera D."/>
            <person name="Hatfull G.F."/>
        </authorList>
    </citation>
    <scope>NUCLEOTIDE SEQUENCE [LARGE SCALE GENOMIC DNA]</scope>
</reference>
<evidence type="ECO:0000313" key="1">
    <source>
        <dbReference type="EMBL" id="QAY16164.1"/>
    </source>
</evidence>
<dbReference type="GO" id="GO:0006281">
    <property type="term" value="P:DNA repair"/>
    <property type="evidence" value="ECO:0007669"/>
    <property type="project" value="InterPro"/>
</dbReference>
<keyword evidence="2" id="KW-1185">Reference proteome</keyword>
<dbReference type="InterPro" id="IPR036614">
    <property type="entry name" value="RusA-like_sf"/>
</dbReference>
<dbReference type="SUPFAM" id="SSF103084">
    <property type="entry name" value="Holliday junction resolvase RusA"/>
    <property type="match status" value="1"/>
</dbReference>
<dbReference type="GO" id="GO:0006310">
    <property type="term" value="P:DNA recombination"/>
    <property type="evidence" value="ECO:0007669"/>
    <property type="project" value="InterPro"/>
</dbReference>
<organism evidence="1 2">
    <name type="scientific">Arthrobacter phage Sonali</name>
    <dbReference type="NCBI Taxonomy" id="2510495"/>
    <lineage>
        <taxon>Viruses</taxon>
        <taxon>Duplodnaviria</taxon>
        <taxon>Heunggongvirae</taxon>
        <taxon>Uroviricota</taxon>
        <taxon>Caudoviricetes</taxon>
        <taxon>Sonalivirus</taxon>
        <taxon>Sonalivirus sonali</taxon>
    </lineage>
</organism>
<dbReference type="GO" id="GO:0000287">
    <property type="term" value="F:magnesium ion binding"/>
    <property type="evidence" value="ECO:0007669"/>
    <property type="project" value="InterPro"/>
</dbReference>
<protein>
    <submittedName>
        <fullName evidence="1">RusA-like resolvase</fullName>
    </submittedName>
</protein>
<proteinExistence type="predicted"/>
<name>A0A411CQG8_9CAUD</name>
<dbReference type="RefSeq" id="YP_009819725.1">
    <property type="nucleotide sequence ID" value="NC_048152.1"/>
</dbReference>
<dbReference type="KEGG" id="vg:55011143"/>
<dbReference type="InterPro" id="IPR008822">
    <property type="entry name" value="Endonuclease_RusA-like"/>
</dbReference>
<dbReference type="Gene3D" id="3.30.1330.70">
    <property type="entry name" value="Holliday junction resolvase RusA"/>
    <property type="match status" value="1"/>
</dbReference>
<dbReference type="GeneID" id="55011143"/>
<dbReference type="EMBL" id="MK411746">
    <property type="protein sequence ID" value="QAY16164.1"/>
    <property type="molecule type" value="Genomic_DNA"/>
</dbReference>